<sequence length="432" mass="47417">MANWHRPFGRGNAPRGKFLADFRLSGKVRGAAAALLLAGVLAGCQSDEFVASANKAKEPVSAAIKRKMTELDMPSQSPIMIRIFKEDSTLEVWKEKRNGRYALLDTFEICKWSGGLGPKIKEGDRQAPEGFYEITPGLMNPNSNYHLAFNMGFPNAYDRSLNRTGSNLMVHGACSSRGCYAMTDAQVQDIYALARDSFAGGQRSFQVQAFPFRMTPENMAKHHDSEHMDFWRMLKTGYDHFEVTQVPPKVSVCEKKYVFDATTLVEGVPFRAAAKCPDYKVPAPLEQLVAKKQAEDNKVFEQQVARIEAREDRERRWAETQSKFASALTGGGDRPQNATLSAPVEAPQVAQPAQAPQVQAPQVQVATQEAPAAPAAASTPVETAFAPEPARNSSSGSFLKRWLPFGSSDEDNTPSPEVGQITTESTPEAKPQ</sequence>
<dbReference type="PANTHER" id="PTHR36699">
    <property type="entry name" value="LD-TRANSPEPTIDASE"/>
    <property type="match status" value="1"/>
</dbReference>
<evidence type="ECO:0000256" key="2">
    <source>
        <dbReference type="ARBA" id="ARBA00005992"/>
    </source>
</evidence>
<dbReference type="GO" id="GO:0008360">
    <property type="term" value="P:regulation of cell shape"/>
    <property type="evidence" value="ECO:0007669"/>
    <property type="project" value="UniProtKB-UniRule"/>
</dbReference>
<evidence type="ECO:0000313" key="11">
    <source>
        <dbReference type="Proteomes" id="UP000186002"/>
    </source>
</evidence>
<dbReference type="PANTHER" id="PTHR36699:SF1">
    <property type="entry name" value="L,D-TRANSPEPTIDASE YAFK-RELATED"/>
    <property type="match status" value="1"/>
</dbReference>
<evidence type="ECO:0000256" key="1">
    <source>
        <dbReference type="ARBA" id="ARBA00004752"/>
    </source>
</evidence>
<evidence type="ECO:0000256" key="6">
    <source>
        <dbReference type="ARBA" id="ARBA00023316"/>
    </source>
</evidence>
<dbReference type="GO" id="GO:0071555">
    <property type="term" value="P:cell wall organization"/>
    <property type="evidence" value="ECO:0007669"/>
    <property type="project" value="UniProtKB-UniRule"/>
</dbReference>
<keyword evidence="3" id="KW-0808">Transferase</keyword>
<feature type="active site" description="Nucleophile" evidence="7">
    <location>
        <position position="179"/>
    </location>
</feature>
<dbReference type="AlphaFoldDB" id="A0A1M7N5I8"/>
<dbReference type="Proteomes" id="UP000186002">
    <property type="component" value="Unassembled WGS sequence"/>
</dbReference>
<evidence type="ECO:0000256" key="8">
    <source>
        <dbReference type="SAM" id="MobiDB-lite"/>
    </source>
</evidence>
<comment type="similarity">
    <text evidence="2">Belongs to the YkuD family.</text>
</comment>
<proteinExistence type="inferred from homology"/>
<evidence type="ECO:0000256" key="4">
    <source>
        <dbReference type="ARBA" id="ARBA00022960"/>
    </source>
</evidence>
<keyword evidence="6 7" id="KW-0961">Cell wall biogenesis/degradation</keyword>
<keyword evidence="5 7" id="KW-0573">Peptidoglycan synthesis</keyword>
<feature type="compositionally biased region" description="Low complexity" evidence="8">
    <location>
        <begin position="342"/>
        <end position="384"/>
    </location>
</feature>
<comment type="pathway">
    <text evidence="1 7">Cell wall biogenesis; peptidoglycan biosynthesis.</text>
</comment>
<organism evidence="10 11">
    <name type="scientific">Roseibium suaedae</name>
    <dbReference type="NCBI Taxonomy" id="735517"/>
    <lineage>
        <taxon>Bacteria</taxon>
        <taxon>Pseudomonadati</taxon>
        <taxon>Pseudomonadota</taxon>
        <taxon>Alphaproteobacteria</taxon>
        <taxon>Hyphomicrobiales</taxon>
        <taxon>Stappiaceae</taxon>
        <taxon>Roseibium</taxon>
    </lineage>
</organism>
<dbReference type="PROSITE" id="PS52029">
    <property type="entry name" value="LD_TPASE"/>
    <property type="match status" value="1"/>
</dbReference>
<dbReference type="GO" id="GO:0004180">
    <property type="term" value="F:carboxypeptidase activity"/>
    <property type="evidence" value="ECO:0007669"/>
    <property type="project" value="UniProtKB-ARBA"/>
</dbReference>
<accession>A0A1M7N5I8</accession>
<evidence type="ECO:0000256" key="7">
    <source>
        <dbReference type="PROSITE-ProRule" id="PRU01373"/>
    </source>
</evidence>
<feature type="domain" description="L,D-TPase catalytic" evidence="9">
    <location>
        <begin position="79"/>
        <end position="210"/>
    </location>
</feature>
<feature type="active site" description="Proton donor/acceptor" evidence="7">
    <location>
        <position position="171"/>
    </location>
</feature>
<feature type="region of interest" description="Disordered" evidence="8">
    <location>
        <begin position="316"/>
        <end position="432"/>
    </location>
</feature>
<evidence type="ECO:0000256" key="3">
    <source>
        <dbReference type="ARBA" id="ARBA00022679"/>
    </source>
</evidence>
<dbReference type="GO" id="GO:0016740">
    <property type="term" value="F:transferase activity"/>
    <property type="evidence" value="ECO:0007669"/>
    <property type="project" value="UniProtKB-KW"/>
</dbReference>
<evidence type="ECO:0000256" key="5">
    <source>
        <dbReference type="ARBA" id="ARBA00022984"/>
    </source>
</evidence>
<dbReference type="STRING" id="735517.SAMN05444272_3713"/>
<keyword evidence="4 7" id="KW-0133">Cell shape</keyword>
<dbReference type="SUPFAM" id="SSF141523">
    <property type="entry name" value="L,D-transpeptidase catalytic domain-like"/>
    <property type="match status" value="1"/>
</dbReference>
<dbReference type="RefSeq" id="WP_073014787.1">
    <property type="nucleotide sequence ID" value="NZ_FRBW01000004.1"/>
</dbReference>
<gene>
    <name evidence="10" type="ORF">SAMN05444272_3713</name>
</gene>
<dbReference type="InterPro" id="IPR005490">
    <property type="entry name" value="LD_TPept_cat_dom"/>
</dbReference>
<dbReference type="EMBL" id="FRBW01000004">
    <property type="protein sequence ID" value="SHM98754.1"/>
    <property type="molecule type" value="Genomic_DNA"/>
</dbReference>
<dbReference type="UniPathway" id="UPA00219"/>
<dbReference type="GO" id="GO:0009252">
    <property type="term" value="P:peptidoglycan biosynthetic process"/>
    <property type="evidence" value="ECO:0007669"/>
    <property type="project" value="UniProtKB-UniPathway"/>
</dbReference>
<keyword evidence="11" id="KW-1185">Reference proteome</keyword>
<evidence type="ECO:0000313" key="10">
    <source>
        <dbReference type="EMBL" id="SHM98754.1"/>
    </source>
</evidence>
<dbReference type="InterPro" id="IPR038063">
    <property type="entry name" value="Transpep_catalytic_dom"/>
</dbReference>
<evidence type="ECO:0000259" key="9">
    <source>
        <dbReference type="PROSITE" id="PS52029"/>
    </source>
</evidence>
<dbReference type="Pfam" id="PF03734">
    <property type="entry name" value="YkuD"/>
    <property type="match status" value="1"/>
</dbReference>
<protein>
    <submittedName>
        <fullName evidence="10">Murein L,D-transpeptidase YafK</fullName>
    </submittedName>
</protein>
<name>A0A1M7N5I8_9HYPH</name>
<reference evidence="10 11" key="1">
    <citation type="submission" date="2016-11" db="EMBL/GenBank/DDBJ databases">
        <authorList>
            <person name="Jaros S."/>
            <person name="Januszkiewicz K."/>
            <person name="Wedrychowicz H."/>
        </authorList>
    </citation>
    <scope>NUCLEOTIDE SEQUENCE [LARGE SCALE GENOMIC DNA]</scope>
    <source>
        <strain evidence="10 11">DSM 22153</strain>
    </source>
</reference>